<dbReference type="HOGENOM" id="CLU_000022_59_0_6"/>
<dbReference type="GO" id="GO:0016878">
    <property type="term" value="F:acid-thiol ligase activity"/>
    <property type="evidence" value="ECO:0007669"/>
    <property type="project" value="UniProtKB-ARBA"/>
</dbReference>
<reference evidence="3 4" key="1">
    <citation type="submission" date="2014-07" db="EMBL/GenBank/DDBJ databases">
        <authorList>
            <person name="Lee K."/>
            <person name="Lim J.Y."/>
            <person name="Hwang I."/>
        </authorList>
    </citation>
    <scope>NUCLEOTIDE SEQUENCE [LARGE SCALE GENOMIC DNA]</scope>
    <source>
        <strain evidence="3 4">KL28</strain>
    </source>
</reference>
<dbReference type="Pfam" id="PF13193">
    <property type="entry name" value="AMP-binding_C"/>
    <property type="match status" value="1"/>
</dbReference>
<sequence>MSVREVLLQDVLETRNGLHPDKAAIIYADETYTYAQLDEASARLAAGLQVNGLQRQERVVVCLGNRVETVCAFWGILKAGGVVVNVGLDTAADCLDYIVRDAEASVLITTTEKIASLPASIADLAHLKLIVLLDGEAGSTVAQTFESLLGQGGGEPLPCGNLDLDLAAIIYTSGSTGAPKGVMLTHRNMLAALTSLHTYLGYNDTDKVLCSLPLSFDYGLYQMIMAISAGSTLVLEKEFTWPIFLIRKIRQYQVTVIPFVPTMLTLLHEYARKREAVFADVRMVTNTGAALKAPHIAQMKALFPQALIFSMYGLTECKRCTYLPPEDIDSKPGSVGIAIPNTELWLVDEQDQRIDQPHQVGQLVIRGATVMAGYWRNPVATALKLKPGRYPGESVLYTGDYCSLDEDGYLYFRGRMDHMIKSRGMKVSPSEVEGFLYAIDGVEAAAVVGVEHASVGEGLCAFITLGQGVNLSAEQLLEHCRHGLEAYKVPLSISIESSLPRTANGKIDLLQLQRSARTTQPLVAG</sequence>
<evidence type="ECO:0000313" key="4">
    <source>
        <dbReference type="Proteomes" id="UP000028931"/>
    </source>
</evidence>
<feature type="domain" description="AMP-dependent synthetase/ligase" evidence="1">
    <location>
        <begin position="14"/>
        <end position="375"/>
    </location>
</feature>
<dbReference type="PANTHER" id="PTHR43767:SF1">
    <property type="entry name" value="NONRIBOSOMAL PEPTIDE SYNTHASE PES1 (EUROFUNG)-RELATED"/>
    <property type="match status" value="1"/>
</dbReference>
<dbReference type="PANTHER" id="PTHR43767">
    <property type="entry name" value="LONG-CHAIN-FATTY-ACID--COA LIGASE"/>
    <property type="match status" value="1"/>
</dbReference>
<evidence type="ECO:0000313" key="3">
    <source>
        <dbReference type="EMBL" id="AIL61529.1"/>
    </source>
</evidence>
<dbReference type="Gene3D" id="3.30.300.30">
    <property type="match status" value="1"/>
</dbReference>
<evidence type="ECO:0000259" key="1">
    <source>
        <dbReference type="Pfam" id="PF00501"/>
    </source>
</evidence>
<dbReference type="SUPFAM" id="SSF56801">
    <property type="entry name" value="Acetyl-CoA synthetase-like"/>
    <property type="match status" value="1"/>
</dbReference>
<dbReference type="InterPro" id="IPR025110">
    <property type="entry name" value="AMP-bd_C"/>
</dbReference>
<dbReference type="RefSeq" id="WP_051939319.1">
    <property type="nucleotide sequence ID" value="NZ_CP009048.1"/>
</dbReference>
<dbReference type="InterPro" id="IPR042099">
    <property type="entry name" value="ANL_N_sf"/>
</dbReference>
<dbReference type="Gene3D" id="3.40.50.12780">
    <property type="entry name" value="N-terminal domain of ligase-like"/>
    <property type="match status" value="1"/>
</dbReference>
<gene>
    <name evidence="3" type="ORF">PSAKL28_23160</name>
</gene>
<dbReference type="KEGG" id="palk:PSAKL28_23160"/>
<dbReference type="EMBL" id="CP009048">
    <property type="protein sequence ID" value="AIL61529.1"/>
    <property type="molecule type" value="Genomic_DNA"/>
</dbReference>
<dbReference type="AlphaFoldDB" id="A0A077FCF5"/>
<name>A0A077FCF5_9PSED</name>
<accession>A0A077FCF5</accession>
<dbReference type="InterPro" id="IPR000873">
    <property type="entry name" value="AMP-dep_synth/lig_dom"/>
</dbReference>
<organism evidence="3 4">
    <name type="scientific">Pseudomonas alkylphenolica</name>
    <dbReference type="NCBI Taxonomy" id="237609"/>
    <lineage>
        <taxon>Bacteria</taxon>
        <taxon>Pseudomonadati</taxon>
        <taxon>Pseudomonadota</taxon>
        <taxon>Gammaproteobacteria</taxon>
        <taxon>Pseudomonadales</taxon>
        <taxon>Pseudomonadaceae</taxon>
        <taxon>Pseudomonas</taxon>
    </lineage>
</organism>
<dbReference type="Pfam" id="PF00501">
    <property type="entry name" value="AMP-binding"/>
    <property type="match status" value="1"/>
</dbReference>
<dbReference type="InterPro" id="IPR020845">
    <property type="entry name" value="AMP-binding_CS"/>
</dbReference>
<dbReference type="PROSITE" id="PS00455">
    <property type="entry name" value="AMP_BINDING"/>
    <property type="match status" value="1"/>
</dbReference>
<dbReference type="eggNOG" id="COG0318">
    <property type="taxonomic scope" value="Bacteria"/>
</dbReference>
<protein>
    <submittedName>
        <fullName evidence="3">Acyl-CoA synthetase</fullName>
    </submittedName>
</protein>
<dbReference type="OrthoDB" id="9757559at2"/>
<evidence type="ECO:0000259" key="2">
    <source>
        <dbReference type="Pfam" id="PF13193"/>
    </source>
</evidence>
<feature type="domain" description="AMP-binding enzyme C-terminal" evidence="2">
    <location>
        <begin position="431"/>
        <end position="506"/>
    </location>
</feature>
<dbReference type="InterPro" id="IPR045851">
    <property type="entry name" value="AMP-bd_C_sf"/>
</dbReference>
<proteinExistence type="predicted"/>
<dbReference type="Proteomes" id="UP000028931">
    <property type="component" value="Chromosome"/>
</dbReference>
<dbReference type="InterPro" id="IPR050237">
    <property type="entry name" value="ATP-dep_AMP-bd_enzyme"/>
</dbReference>